<dbReference type="Gene3D" id="1.25.40.80">
    <property type="match status" value="1"/>
</dbReference>
<dbReference type="AlphaFoldDB" id="I3XWT2"/>
<evidence type="ECO:0000256" key="1">
    <source>
        <dbReference type="ARBA" id="ARBA00001932"/>
    </source>
</evidence>
<comment type="similarity">
    <text evidence="5">Belongs to the DNA photolyase family.</text>
</comment>
<dbReference type="PANTHER" id="PTHR11455">
    <property type="entry name" value="CRYPTOCHROME"/>
    <property type="match status" value="1"/>
</dbReference>
<dbReference type="OrthoDB" id="9772484at2"/>
<accession>I3XWT2</accession>
<feature type="binding site" evidence="4">
    <location>
        <position position="261"/>
    </location>
    <ligand>
        <name>FAD</name>
        <dbReference type="ChEBI" id="CHEBI:57692"/>
    </ligand>
</feature>
<dbReference type="SUPFAM" id="SSF48173">
    <property type="entry name" value="Cryptochrome/photolyase FAD-binding domain"/>
    <property type="match status" value="1"/>
</dbReference>
<gene>
    <name evidence="7" type="ordered locus">Sulba_1110</name>
</gene>
<dbReference type="PATRIC" id="fig|760154.4.peg.1112"/>
<dbReference type="PRINTS" id="PR00147">
    <property type="entry name" value="DNAPHOTLYASE"/>
</dbReference>
<feature type="binding site" evidence="4">
    <location>
        <position position="215"/>
    </location>
    <ligand>
        <name>FAD</name>
        <dbReference type="ChEBI" id="CHEBI:57692"/>
    </ligand>
</feature>
<dbReference type="eggNOG" id="COG0415">
    <property type="taxonomic scope" value="Bacteria"/>
</dbReference>
<proteinExistence type="inferred from homology"/>
<evidence type="ECO:0000256" key="2">
    <source>
        <dbReference type="ARBA" id="ARBA00022630"/>
    </source>
</evidence>
<name>I3XWT2_SULBS</name>
<feature type="binding site" evidence="4">
    <location>
        <begin position="358"/>
        <end position="360"/>
    </location>
    <ligand>
        <name>FAD</name>
        <dbReference type="ChEBI" id="CHEBI:57692"/>
    </ligand>
</feature>
<keyword evidence="7" id="KW-0456">Lyase</keyword>
<dbReference type="InterPro" id="IPR036134">
    <property type="entry name" value="Crypto/Photolyase_FAD-like_sf"/>
</dbReference>
<reference evidence="7 8" key="1">
    <citation type="submission" date="2012-06" db="EMBL/GenBank/DDBJ databases">
        <title>Complete sequence of Sulfurospirillum barnesii SES-3.</title>
        <authorList>
            <consortium name="US DOE Joint Genome Institute"/>
            <person name="Lucas S."/>
            <person name="Han J."/>
            <person name="Lapidus A."/>
            <person name="Cheng J.-F."/>
            <person name="Goodwin L."/>
            <person name="Pitluck S."/>
            <person name="Peters L."/>
            <person name="Ovchinnikova G."/>
            <person name="Lu M."/>
            <person name="Detter J.C."/>
            <person name="Han C."/>
            <person name="Tapia R."/>
            <person name="Land M."/>
            <person name="Hauser L."/>
            <person name="Kyrpides N."/>
            <person name="Ivanova N."/>
            <person name="Pagani I."/>
            <person name="Stolz J."/>
            <person name="Arkin A."/>
            <person name="Dehal P."/>
            <person name="Oremland R."/>
            <person name="Saltikov C."/>
            <person name="Basu P."/>
            <person name="Hollibaugh J."/>
            <person name="Newman D."/>
            <person name="Stolyar S."/>
            <person name="Hazen T."/>
            <person name="Woyke T."/>
        </authorList>
    </citation>
    <scope>NUCLEOTIDE SEQUENCE [LARGE SCALE GENOMIC DNA]</scope>
    <source>
        <strain evidence="8">ATCC 700032 / DSM 10660 / SES-3</strain>
    </source>
</reference>
<evidence type="ECO:0000256" key="5">
    <source>
        <dbReference type="RuleBase" id="RU004182"/>
    </source>
</evidence>
<dbReference type="PROSITE" id="PS51645">
    <property type="entry name" value="PHR_CRY_ALPHA_BETA"/>
    <property type="match status" value="1"/>
</dbReference>
<evidence type="ECO:0000256" key="3">
    <source>
        <dbReference type="ARBA" id="ARBA00022827"/>
    </source>
</evidence>
<dbReference type="EMBL" id="CP003333">
    <property type="protein sequence ID" value="AFL68406.1"/>
    <property type="molecule type" value="Genomic_DNA"/>
</dbReference>
<feature type="binding site" evidence="4">
    <location>
        <begin position="227"/>
        <end position="231"/>
    </location>
    <ligand>
        <name>FAD</name>
        <dbReference type="ChEBI" id="CHEBI:57692"/>
    </ligand>
</feature>
<keyword evidence="3 4" id="KW-0274">FAD</keyword>
<dbReference type="SUPFAM" id="SSF52425">
    <property type="entry name" value="Cryptochrome/photolyase, N-terminal domain"/>
    <property type="match status" value="1"/>
</dbReference>
<dbReference type="InterPro" id="IPR014729">
    <property type="entry name" value="Rossmann-like_a/b/a_fold"/>
</dbReference>
<dbReference type="STRING" id="760154.Sulba_1110"/>
<dbReference type="GO" id="GO:0009416">
    <property type="term" value="P:response to light stimulus"/>
    <property type="evidence" value="ECO:0007669"/>
    <property type="project" value="TreeGrafter"/>
</dbReference>
<organism evidence="7 8">
    <name type="scientific">Sulfurospirillum barnesii (strain ATCC 700032 / DSM 10660 / SES-3)</name>
    <dbReference type="NCBI Taxonomy" id="760154"/>
    <lineage>
        <taxon>Bacteria</taxon>
        <taxon>Pseudomonadati</taxon>
        <taxon>Campylobacterota</taxon>
        <taxon>Epsilonproteobacteria</taxon>
        <taxon>Campylobacterales</taxon>
        <taxon>Sulfurospirillaceae</taxon>
        <taxon>Sulfurospirillum</taxon>
    </lineage>
</organism>
<sequence length="452" mass="52987">MKKMLWFRRDLRVDDSMLLSVEGEVLPIFIFDINILNALEKNDKRVSFIFEQVVRLKAKLRALGLELALFYGTPLEVFSYLKSLGFSEVYASVDYDAYAKERDEKVGEFMHFHALNDCYLFEPNEVLKKDGTPYLVFTPFYKACQQLYTQFHVLNYTKAIQTLCAFDFTALWHIEKGSQRALHVKIESIGFTPLHVKMSEPQKALEIFTCKVNAYANDRDFLALDATSLLSVHLRFGTIGIREVVRYLVGLKNQGHKTEPFFRQLIFREFYAYLLYHFPQLAWKNYKYNPPYEENQESYERFITAQTGYPLVDAAVNELLETGLMHNRARMVVGSFFTKHLLLPWQKGEAFFAQHLLDYDASANVLSWQWCAGTGIDPQPYFRIFNPYAQSLKFDKETLYIKRFLPQLREIPSALLHKESYLLRHTIPNYPRPIIEHESARKRFLSTFSHTP</sequence>
<dbReference type="Pfam" id="PF03441">
    <property type="entry name" value="FAD_binding_7"/>
    <property type="match status" value="1"/>
</dbReference>
<keyword evidence="8" id="KW-1185">Reference proteome</keyword>
<dbReference type="HOGENOM" id="CLU_010348_2_2_7"/>
<comment type="cofactor">
    <cofactor evidence="4">
        <name>FAD</name>
        <dbReference type="ChEBI" id="CHEBI:57692"/>
    </cofactor>
    <text evidence="4">Binds 1 FAD per subunit.</text>
</comment>
<dbReference type="InterPro" id="IPR036155">
    <property type="entry name" value="Crypto/Photolyase_N_sf"/>
</dbReference>
<dbReference type="RefSeq" id="WP_014769285.1">
    <property type="nucleotide sequence ID" value="NC_018002.1"/>
</dbReference>
<dbReference type="Pfam" id="PF00875">
    <property type="entry name" value="DNA_photolyase"/>
    <property type="match status" value="1"/>
</dbReference>
<protein>
    <submittedName>
        <fullName evidence="7">Deoxyribodipyrimidine photolyase</fullName>
    </submittedName>
</protein>
<feature type="domain" description="Photolyase/cryptochrome alpha/beta" evidence="6">
    <location>
        <begin position="1"/>
        <end position="120"/>
    </location>
</feature>
<dbReference type="Gene3D" id="3.40.50.620">
    <property type="entry name" value="HUPs"/>
    <property type="match status" value="1"/>
</dbReference>
<dbReference type="GO" id="GO:0071949">
    <property type="term" value="F:FAD binding"/>
    <property type="evidence" value="ECO:0007669"/>
    <property type="project" value="TreeGrafter"/>
</dbReference>
<dbReference type="InterPro" id="IPR002081">
    <property type="entry name" value="Cryptochrome/DNA_photolyase_1"/>
</dbReference>
<dbReference type="GO" id="GO:0003677">
    <property type="term" value="F:DNA binding"/>
    <property type="evidence" value="ECO:0007669"/>
    <property type="project" value="TreeGrafter"/>
</dbReference>
<dbReference type="Proteomes" id="UP000006176">
    <property type="component" value="Chromosome"/>
</dbReference>
<feature type="binding site" evidence="4">
    <location>
        <begin position="264"/>
        <end position="271"/>
    </location>
    <ligand>
        <name>FAD</name>
        <dbReference type="ChEBI" id="CHEBI:57692"/>
    </ligand>
</feature>
<dbReference type="PANTHER" id="PTHR11455:SF9">
    <property type="entry name" value="CRYPTOCHROME CIRCADIAN CLOCK 5 ISOFORM X1"/>
    <property type="match status" value="1"/>
</dbReference>
<comment type="cofactor">
    <cofactor evidence="1">
        <name>(6R)-5,10-methylene-5,6,7,8-tetrahydrofolate</name>
        <dbReference type="ChEBI" id="CHEBI:15636"/>
    </cofactor>
</comment>
<evidence type="ECO:0000259" key="6">
    <source>
        <dbReference type="PROSITE" id="PS51645"/>
    </source>
</evidence>
<evidence type="ECO:0000313" key="7">
    <source>
        <dbReference type="EMBL" id="AFL68406.1"/>
    </source>
</evidence>
<evidence type="ECO:0000256" key="4">
    <source>
        <dbReference type="PIRSR" id="PIRSR602081-1"/>
    </source>
</evidence>
<dbReference type="Gene3D" id="1.10.579.10">
    <property type="entry name" value="DNA Cyclobutane Dipyrimidine Photolyase, subunit A, domain 3"/>
    <property type="match status" value="1"/>
</dbReference>
<keyword evidence="2 4" id="KW-0285">Flavoprotein</keyword>
<dbReference type="GO" id="GO:0003904">
    <property type="term" value="F:deoxyribodipyrimidine photo-lyase activity"/>
    <property type="evidence" value="ECO:0007669"/>
    <property type="project" value="TreeGrafter"/>
</dbReference>
<dbReference type="KEGG" id="sba:Sulba_1110"/>
<keyword evidence="5" id="KW-0157">Chromophore</keyword>
<dbReference type="InterPro" id="IPR005101">
    <property type="entry name" value="Cryptochr/Photolyase_FAD-bd"/>
</dbReference>
<dbReference type="InterPro" id="IPR006050">
    <property type="entry name" value="DNA_photolyase_N"/>
</dbReference>
<evidence type="ECO:0000313" key="8">
    <source>
        <dbReference type="Proteomes" id="UP000006176"/>
    </source>
</evidence>